<evidence type="ECO:0000256" key="3">
    <source>
        <dbReference type="ARBA" id="ARBA00022989"/>
    </source>
</evidence>
<feature type="transmembrane region" description="Helical" evidence="7">
    <location>
        <begin position="16"/>
        <end position="38"/>
    </location>
</feature>
<evidence type="ECO:0000313" key="10">
    <source>
        <dbReference type="Proteomes" id="UP001303473"/>
    </source>
</evidence>
<accession>A0AAN6MZJ2</accession>
<proteinExistence type="inferred from homology"/>
<dbReference type="EMBL" id="MU853941">
    <property type="protein sequence ID" value="KAK3935108.1"/>
    <property type="molecule type" value="Genomic_DNA"/>
</dbReference>
<evidence type="ECO:0000313" key="9">
    <source>
        <dbReference type="EMBL" id="KAK3935108.1"/>
    </source>
</evidence>
<dbReference type="InterPro" id="IPR049326">
    <property type="entry name" value="Rhodopsin_dom_fungi"/>
</dbReference>
<feature type="transmembrane region" description="Helical" evidence="7">
    <location>
        <begin position="50"/>
        <end position="71"/>
    </location>
</feature>
<evidence type="ECO:0000256" key="7">
    <source>
        <dbReference type="SAM" id="Phobius"/>
    </source>
</evidence>
<evidence type="ECO:0000259" key="8">
    <source>
        <dbReference type="Pfam" id="PF20684"/>
    </source>
</evidence>
<feature type="transmembrane region" description="Helical" evidence="7">
    <location>
        <begin position="127"/>
        <end position="149"/>
    </location>
</feature>
<evidence type="ECO:0000256" key="6">
    <source>
        <dbReference type="SAM" id="MobiDB-lite"/>
    </source>
</evidence>
<keyword evidence="3 7" id="KW-1133">Transmembrane helix</keyword>
<comment type="similarity">
    <text evidence="5">Belongs to the SAT4 family.</text>
</comment>
<dbReference type="GO" id="GO:0016020">
    <property type="term" value="C:membrane"/>
    <property type="evidence" value="ECO:0007669"/>
    <property type="project" value="UniProtKB-SubCell"/>
</dbReference>
<feature type="transmembrane region" description="Helical" evidence="7">
    <location>
        <begin position="169"/>
        <end position="196"/>
    </location>
</feature>
<feature type="transmembrane region" description="Helical" evidence="7">
    <location>
        <begin position="250"/>
        <end position="274"/>
    </location>
</feature>
<comment type="subcellular location">
    <subcellularLocation>
        <location evidence="1">Membrane</location>
        <topology evidence="1">Multi-pass membrane protein</topology>
    </subcellularLocation>
</comment>
<feature type="transmembrane region" description="Helical" evidence="7">
    <location>
        <begin position="208"/>
        <end position="230"/>
    </location>
</feature>
<dbReference type="Pfam" id="PF20684">
    <property type="entry name" value="Fung_rhodopsin"/>
    <property type="match status" value="1"/>
</dbReference>
<evidence type="ECO:0000256" key="1">
    <source>
        <dbReference type="ARBA" id="ARBA00004141"/>
    </source>
</evidence>
<protein>
    <recommendedName>
        <fullName evidence="8">Rhodopsin domain-containing protein</fullName>
    </recommendedName>
</protein>
<dbReference type="InterPro" id="IPR052337">
    <property type="entry name" value="SAT4-like"/>
</dbReference>
<evidence type="ECO:0000256" key="5">
    <source>
        <dbReference type="ARBA" id="ARBA00038359"/>
    </source>
</evidence>
<keyword evidence="4 7" id="KW-0472">Membrane</keyword>
<keyword evidence="2 7" id="KW-0812">Transmembrane</keyword>
<keyword evidence="10" id="KW-1185">Reference proteome</keyword>
<dbReference type="AlphaFoldDB" id="A0AAN6MZJ2"/>
<organism evidence="9 10">
    <name type="scientific">Diplogelasinospora grovesii</name>
    <dbReference type="NCBI Taxonomy" id="303347"/>
    <lineage>
        <taxon>Eukaryota</taxon>
        <taxon>Fungi</taxon>
        <taxon>Dikarya</taxon>
        <taxon>Ascomycota</taxon>
        <taxon>Pezizomycotina</taxon>
        <taxon>Sordariomycetes</taxon>
        <taxon>Sordariomycetidae</taxon>
        <taxon>Sordariales</taxon>
        <taxon>Diplogelasinosporaceae</taxon>
        <taxon>Diplogelasinospora</taxon>
    </lineage>
</organism>
<feature type="transmembrane region" description="Helical" evidence="7">
    <location>
        <begin position="100"/>
        <end position="120"/>
    </location>
</feature>
<feature type="region of interest" description="Disordered" evidence="6">
    <location>
        <begin position="277"/>
        <end position="370"/>
    </location>
</feature>
<comment type="caution">
    <text evidence="9">The sequence shown here is derived from an EMBL/GenBank/DDBJ whole genome shotgun (WGS) entry which is preliminary data.</text>
</comment>
<evidence type="ECO:0000256" key="2">
    <source>
        <dbReference type="ARBA" id="ARBA00022692"/>
    </source>
</evidence>
<sequence length="370" mass="41040">MGFELDNFTSHQRQEYVLAAVVIGLVLSNLSFALRVWARILIIKNLRAEDWWMLAGLLLSYATAGCMLYGLTTGLGQPVNTLSEPQQRGFLLSLWVTQKFQPPTIFCIKTSIILFNASIFQNRTFRIVSWVVWGQTLVWMIAVEFGTAFQCSPPSYFWDKQQEGTCLPGTLLTIGLTSSVLSCVGDIVIFLMPIPALARLRVDRRTKVGLIGIFTLGLFVVCTSIIRWVAVLGAPRDGFNSNQVEVGIWTYFEMSIGITCGNLPFLAPLFGCVGPRRKSSARTREQQQQQQQPKPPEPAPKRVMGIRGNSEGFTRMYDDEESPTGNGSGGGQEAMESSESGGVVKPLEKAVTRSALSIRKDPEWGRSWID</sequence>
<evidence type="ECO:0000256" key="4">
    <source>
        <dbReference type="ARBA" id="ARBA00023136"/>
    </source>
</evidence>
<dbReference type="PANTHER" id="PTHR33048:SF146">
    <property type="entry name" value="INTEGRAL MEMBRANE PROTEIN"/>
    <property type="match status" value="1"/>
</dbReference>
<gene>
    <name evidence="9" type="ORF">QBC46DRAFT_424080</name>
</gene>
<feature type="compositionally biased region" description="Basic and acidic residues" evidence="6">
    <location>
        <begin position="358"/>
        <end position="370"/>
    </location>
</feature>
<feature type="domain" description="Rhodopsin" evidence="8">
    <location>
        <begin position="34"/>
        <end position="270"/>
    </location>
</feature>
<dbReference type="PANTHER" id="PTHR33048">
    <property type="entry name" value="PTH11-LIKE INTEGRAL MEMBRANE PROTEIN (AFU_ORTHOLOGUE AFUA_5G11245)"/>
    <property type="match status" value="1"/>
</dbReference>
<dbReference type="Proteomes" id="UP001303473">
    <property type="component" value="Unassembled WGS sequence"/>
</dbReference>
<reference evidence="10" key="1">
    <citation type="journal article" date="2023" name="Mol. Phylogenet. Evol.">
        <title>Genome-scale phylogeny and comparative genomics of the fungal order Sordariales.</title>
        <authorList>
            <person name="Hensen N."/>
            <person name="Bonometti L."/>
            <person name="Westerberg I."/>
            <person name="Brannstrom I.O."/>
            <person name="Guillou S."/>
            <person name="Cros-Aarteil S."/>
            <person name="Calhoun S."/>
            <person name="Haridas S."/>
            <person name="Kuo A."/>
            <person name="Mondo S."/>
            <person name="Pangilinan J."/>
            <person name="Riley R."/>
            <person name="LaButti K."/>
            <person name="Andreopoulos B."/>
            <person name="Lipzen A."/>
            <person name="Chen C."/>
            <person name="Yan M."/>
            <person name="Daum C."/>
            <person name="Ng V."/>
            <person name="Clum A."/>
            <person name="Steindorff A."/>
            <person name="Ohm R.A."/>
            <person name="Martin F."/>
            <person name="Silar P."/>
            <person name="Natvig D.O."/>
            <person name="Lalanne C."/>
            <person name="Gautier V."/>
            <person name="Ament-Velasquez S.L."/>
            <person name="Kruys A."/>
            <person name="Hutchinson M.I."/>
            <person name="Powell A.J."/>
            <person name="Barry K."/>
            <person name="Miller A.N."/>
            <person name="Grigoriev I.V."/>
            <person name="Debuchy R."/>
            <person name="Gladieux P."/>
            <person name="Hiltunen Thoren M."/>
            <person name="Johannesson H."/>
        </authorList>
    </citation>
    <scope>NUCLEOTIDE SEQUENCE [LARGE SCALE GENOMIC DNA]</scope>
    <source>
        <strain evidence="10">CBS 340.73</strain>
    </source>
</reference>
<name>A0AAN6MZJ2_9PEZI</name>